<comment type="similarity">
    <text evidence="2 6">Belongs to the eukaryotic RPC34/RPC39 RNA polymerase subunit family.</text>
</comment>
<dbReference type="Pfam" id="PF05158">
    <property type="entry name" value="RNA_pol_Rpc34"/>
    <property type="match status" value="1"/>
</dbReference>
<sequence length="273" mass="31165">MSLSQDAKSLYEAMLEQPSHVFSQAELEDILDDENKPKLVEYLRELMQKQQVKLLQEGDGTLFYRAIAEQEAMLIRGMSADEAMVYSYVQASGREGIWTKTIRIRSGLHQHVVNRCLKSLETKRITKSIKSVKFPTRKIVMLYHLQPSIEVTGGPWFSDTELDVEFVNLMLNVVWKYVCKQTFGSVDSNTVQASQIPGQERYSSLESIHKFIEEANLSTVELSDSDIYALLDVLINDNKVERTLSGEYRATWQSILEDQGRLPNLVPLLNSPL</sequence>
<dbReference type="GO" id="GO:0005654">
    <property type="term" value="C:nucleoplasm"/>
    <property type="evidence" value="ECO:0007669"/>
    <property type="project" value="UniProtKB-ARBA"/>
</dbReference>
<evidence type="ECO:0000256" key="6">
    <source>
        <dbReference type="PIRNR" id="PIRNR028763"/>
    </source>
</evidence>
<name>A0AAV5RKK4_STABA</name>
<dbReference type="Proteomes" id="UP001362899">
    <property type="component" value="Unassembled WGS sequence"/>
</dbReference>
<dbReference type="InterPro" id="IPR036388">
    <property type="entry name" value="WH-like_DNA-bd_sf"/>
</dbReference>
<dbReference type="InterPro" id="IPR016049">
    <property type="entry name" value="RNA_pol_Rpc34-like"/>
</dbReference>
<gene>
    <name evidence="7" type="ORF">DASB73_020370</name>
</gene>
<evidence type="ECO:0000256" key="5">
    <source>
        <dbReference type="ARBA" id="ARBA00023242"/>
    </source>
</evidence>
<proteinExistence type="inferred from homology"/>
<evidence type="ECO:0000256" key="4">
    <source>
        <dbReference type="ARBA" id="ARBA00023163"/>
    </source>
</evidence>
<keyword evidence="4 6" id="KW-0804">Transcription</keyword>
<reference evidence="7 8" key="1">
    <citation type="journal article" date="2023" name="Elife">
        <title>Identification of key yeast species and microbe-microbe interactions impacting larval growth of Drosophila in the wild.</title>
        <authorList>
            <person name="Mure A."/>
            <person name="Sugiura Y."/>
            <person name="Maeda R."/>
            <person name="Honda K."/>
            <person name="Sakurai N."/>
            <person name="Takahashi Y."/>
            <person name="Watada M."/>
            <person name="Katoh T."/>
            <person name="Gotoh A."/>
            <person name="Gotoh Y."/>
            <person name="Taniguchi I."/>
            <person name="Nakamura K."/>
            <person name="Hayashi T."/>
            <person name="Katayama T."/>
            <person name="Uemura T."/>
            <person name="Hattori Y."/>
        </authorList>
    </citation>
    <scope>NUCLEOTIDE SEQUENCE [LARGE SCALE GENOMIC DNA]</scope>
    <source>
        <strain evidence="7 8">SB-73</strain>
    </source>
</reference>
<evidence type="ECO:0000313" key="8">
    <source>
        <dbReference type="Proteomes" id="UP001362899"/>
    </source>
</evidence>
<dbReference type="PANTHER" id="PTHR12780">
    <property type="entry name" value="RNA POLYMERASE III DNA DIRECTED , 39KD SUBUNIT-RELATED"/>
    <property type="match status" value="1"/>
</dbReference>
<protein>
    <recommendedName>
        <fullName evidence="6">DNA-directed RNA polymerase III subunit RPC6</fullName>
        <shortName evidence="6">RNA polymerase III subunit C6</shortName>
    </recommendedName>
</protein>
<comment type="function">
    <text evidence="6">DNA-dependent RNA polymerase catalyzes the transcription of DNA into RNA using the four ribonucleoside triphosphates as substrates. Specific peripheric component of RNA polymerase III which synthesizes small RNAs, such as 5S rRNA and tRNAs.</text>
</comment>
<dbReference type="EMBL" id="BTGC01000003">
    <property type="protein sequence ID" value="GMM51079.1"/>
    <property type="molecule type" value="Genomic_DNA"/>
</dbReference>
<evidence type="ECO:0000256" key="3">
    <source>
        <dbReference type="ARBA" id="ARBA00022478"/>
    </source>
</evidence>
<accession>A0AAV5RKK4</accession>
<organism evidence="7 8">
    <name type="scientific">Starmerella bacillaris</name>
    <name type="common">Yeast</name>
    <name type="synonym">Candida zemplinina</name>
    <dbReference type="NCBI Taxonomy" id="1247836"/>
    <lineage>
        <taxon>Eukaryota</taxon>
        <taxon>Fungi</taxon>
        <taxon>Dikarya</taxon>
        <taxon>Ascomycota</taxon>
        <taxon>Saccharomycotina</taxon>
        <taxon>Dipodascomycetes</taxon>
        <taxon>Dipodascales</taxon>
        <taxon>Trichomonascaceae</taxon>
        <taxon>Starmerella</taxon>
    </lineage>
</organism>
<evidence type="ECO:0000313" key="7">
    <source>
        <dbReference type="EMBL" id="GMM51079.1"/>
    </source>
</evidence>
<dbReference type="Gene3D" id="1.10.10.10">
    <property type="entry name" value="Winged helix-like DNA-binding domain superfamily/Winged helix DNA-binding domain"/>
    <property type="match status" value="1"/>
</dbReference>
<evidence type="ECO:0000256" key="2">
    <source>
        <dbReference type="ARBA" id="ARBA00011038"/>
    </source>
</evidence>
<dbReference type="GO" id="GO:0005737">
    <property type="term" value="C:cytoplasm"/>
    <property type="evidence" value="ECO:0007669"/>
    <property type="project" value="UniProtKB-ARBA"/>
</dbReference>
<dbReference type="GO" id="GO:0005666">
    <property type="term" value="C:RNA polymerase III complex"/>
    <property type="evidence" value="ECO:0007669"/>
    <property type="project" value="UniProtKB-UniRule"/>
</dbReference>
<dbReference type="GO" id="GO:0006383">
    <property type="term" value="P:transcription by RNA polymerase III"/>
    <property type="evidence" value="ECO:0007669"/>
    <property type="project" value="UniProtKB-UniRule"/>
</dbReference>
<keyword evidence="5 6" id="KW-0539">Nucleus</keyword>
<dbReference type="FunFam" id="1.10.10.10:FF:000116">
    <property type="entry name" value="DNA-directed RNA polymerase III subunit RPC6"/>
    <property type="match status" value="1"/>
</dbReference>
<comment type="caution">
    <text evidence="7">The sequence shown here is derived from an EMBL/GenBank/DDBJ whole genome shotgun (WGS) entry which is preliminary data.</text>
</comment>
<evidence type="ECO:0000256" key="1">
    <source>
        <dbReference type="ARBA" id="ARBA00004123"/>
    </source>
</evidence>
<dbReference type="AlphaFoldDB" id="A0AAV5RKK4"/>
<dbReference type="InterPro" id="IPR007832">
    <property type="entry name" value="RNA_pol_Rpc34"/>
</dbReference>
<dbReference type="PIRSF" id="PIRSF028763">
    <property type="entry name" value="RNA_pol_Rpc34"/>
    <property type="match status" value="1"/>
</dbReference>
<dbReference type="InterPro" id="IPR036390">
    <property type="entry name" value="WH_DNA-bd_sf"/>
</dbReference>
<keyword evidence="8" id="KW-1185">Reference proteome</keyword>
<keyword evidence="3 6" id="KW-0240">DNA-directed RNA polymerase</keyword>
<comment type="subcellular location">
    <subcellularLocation>
        <location evidence="1 6">Nucleus</location>
    </subcellularLocation>
</comment>
<dbReference type="SUPFAM" id="SSF46785">
    <property type="entry name" value="Winged helix' DNA-binding domain"/>
    <property type="match status" value="1"/>
</dbReference>